<evidence type="ECO:0000256" key="9">
    <source>
        <dbReference type="SAM" id="Phobius"/>
    </source>
</evidence>
<feature type="transmembrane region" description="Helical" evidence="9">
    <location>
        <begin position="266"/>
        <end position="288"/>
    </location>
</feature>
<evidence type="ECO:0000256" key="6">
    <source>
        <dbReference type="ARBA" id="ARBA00022989"/>
    </source>
</evidence>
<feature type="transmembrane region" description="Helical" evidence="9">
    <location>
        <begin position="55"/>
        <end position="73"/>
    </location>
</feature>
<dbReference type="EMBL" id="CP013236">
    <property type="protein sequence ID" value="AMP12366.1"/>
    <property type="molecule type" value="Genomic_DNA"/>
</dbReference>
<feature type="transmembrane region" description="Helical" evidence="9">
    <location>
        <begin position="329"/>
        <end position="351"/>
    </location>
</feature>
<dbReference type="PANTHER" id="PTHR21716">
    <property type="entry name" value="TRANSMEMBRANE PROTEIN"/>
    <property type="match status" value="1"/>
</dbReference>
<comment type="subcellular location">
    <subcellularLocation>
        <location evidence="1">Cell membrane</location>
        <topology evidence="1">Multi-pass membrane protein</topology>
    </subcellularLocation>
</comment>
<evidence type="ECO:0000256" key="5">
    <source>
        <dbReference type="ARBA" id="ARBA00022692"/>
    </source>
</evidence>
<dbReference type="InterPro" id="IPR002549">
    <property type="entry name" value="AI-2E-like"/>
</dbReference>
<evidence type="ECO:0000256" key="8">
    <source>
        <dbReference type="SAM" id="MobiDB-lite"/>
    </source>
</evidence>
<feature type="region of interest" description="Disordered" evidence="8">
    <location>
        <begin position="15"/>
        <end position="39"/>
    </location>
</feature>
<dbReference type="Pfam" id="PF01594">
    <property type="entry name" value="AI-2E_transport"/>
    <property type="match status" value="1"/>
</dbReference>
<accession>A0ABM5Z011</accession>
<feature type="transmembrane region" description="Helical" evidence="9">
    <location>
        <begin position="202"/>
        <end position="229"/>
    </location>
</feature>
<comment type="similarity">
    <text evidence="2">Belongs to the autoinducer-2 exporter (AI-2E) (TC 2.A.86) family.</text>
</comment>
<name>A0ABM5Z011_9BURK</name>
<evidence type="ECO:0000256" key="2">
    <source>
        <dbReference type="ARBA" id="ARBA00009773"/>
    </source>
</evidence>
<evidence type="ECO:0000313" key="10">
    <source>
        <dbReference type="EMBL" id="AMP12366.1"/>
    </source>
</evidence>
<dbReference type="Proteomes" id="UP000074914">
    <property type="component" value="Chromosome"/>
</dbReference>
<keyword evidence="3" id="KW-0813">Transport</keyword>
<keyword evidence="11" id="KW-1185">Reference proteome</keyword>
<feature type="transmembrane region" description="Helical" evidence="9">
    <location>
        <begin position="294"/>
        <end position="317"/>
    </location>
</feature>
<feature type="transmembrane region" description="Helical" evidence="9">
    <location>
        <begin position="79"/>
        <end position="97"/>
    </location>
</feature>
<evidence type="ECO:0008006" key="12">
    <source>
        <dbReference type="Google" id="ProtNLM"/>
    </source>
</evidence>
<evidence type="ECO:0000313" key="11">
    <source>
        <dbReference type="Proteomes" id="UP000074914"/>
    </source>
</evidence>
<evidence type="ECO:0000256" key="4">
    <source>
        <dbReference type="ARBA" id="ARBA00022475"/>
    </source>
</evidence>
<sequence length="411" mass="44291">MKPISADATAAVVHATDPDPAPTAERLTDRPATEAPTTGPLAPFVANSATNVRSLCLRILTVLAIVFALQWGQKFLVPLVFGIFIAYTLNPLVAWLERIRVPRLVGTCLVMATLVLGLAQVGYSLRGEFQSIVERLPAAAHQLSRAIVTARNQGGQTSTIQKMQAAANEIESAAGQAAGAKPDPKRQAPAVAPPPAFQLSEWIWTGSMGAMIFIGQATMVAFLVFFLLLSGDKFKRKLVKLTGPSLSNKKIAVSILLEINSSIQRYMFMLLVTNALLAVLMWIVFRWIGLENAGAWALAGGFLHIIPYFGPLLIAVATGVTAFMQFDSFYMMLLVAASTLAIATLVGTFVTTWMTGRIAKMNAAAVFIVLLFWGWLWGIWGLLLGIPIIVIVKVVAKQVDGMQAIAELLSD</sequence>
<keyword evidence="7 9" id="KW-0472">Membrane</keyword>
<reference evidence="10 11" key="1">
    <citation type="submission" date="2015-11" db="EMBL/GenBank/DDBJ databases">
        <title>Exploring the genomic traits of fungus-feeding bacterial genus Collimonas.</title>
        <authorList>
            <person name="Song C."/>
            <person name="Schmidt R."/>
            <person name="de Jager V."/>
            <person name="Krzyzanowska D."/>
            <person name="Jongedijk E."/>
            <person name="Cankar K."/>
            <person name="Beekwilder J."/>
            <person name="van Veen A."/>
            <person name="de Boer W."/>
            <person name="van Veen J.A."/>
            <person name="Garbeva P."/>
        </authorList>
    </citation>
    <scope>NUCLEOTIDE SEQUENCE [LARGE SCALE GENOMIC DNA]</scope>
    <source>
        <strain evidence="10 11">Ter291</strain>
    </source>
</reference>
<keyword evidence="5 9" id="KW-0812">Transmembrane</keyword>
<keyword evidence="4" id="KW-1003">Cell membrane</keyword>
<organism evidence="10 11">
    <name type="scientific">Collimonas pratensis</name>
    <dbReference type="NCBI Taxonomy" id="279113"/>
    <lineage>
        <taxon>Bacteria</taxon>
        <taxon>Pseudomonadati</taxon>
        <taxon>Pseudomonadota</taxon>
        <taxon>Betaproteobacteria</taxon>
        <taxon>Burkholderiales</taxon>
        <taxon>Oxalobacteraceae</taxon>
        <taxon>Collimonas</taxon>
    </lineage>
</organism>
<proteinExistence type="inferred from homology"/>
<feature type="transmembrane region" description="Helical" evidence="9">
    <location>
        <begin position="104"/>
        <end position="123"/>
    </location>
</feature>
<dbReference type="PANTHER" id="PTHR21716:SF53">
    <property type="entry name" value="PERMEASE PERM-RELATED"/>
    <property type="match status" value="1"/>
</dbReference>
<feature type="transmembrane region" description="Helical" evidence="9">
    <location>
        <begin position="363"/>
        <end position="392"/>
    </location>
</feature>
<evidence type="ECO:0000256" key="7">
    <source>
        <dbReference type="ARBA" id="ARBA00023136"/>
    </source>
</evidence>
<evidence type="ECO:0000256" key="3">
    <source>
        <dbReference type="ARBA" id="ARBA00022448"/>
    </source>
</evidence>
<dbReference type="RefSeq" id="WP_197481625.1">
    <property type="nucleotide sequence ID" value="NZ_CP013236.1"/>
</dbReference>
<protein>
    <recommendedName>
        <fullName evidence="12">AI-2E family transporter</fullName>
    </recommendedName>
</protein>
<keyword evidence="6 9" id="KW-1133">Transmembrane helix</keyword>
<evidence type="ECO:0000256" key="1">
    <source>
        <dbReference type="ARBA" id="ARBA00004651"/>
    </source>
</evidence>
<gene>
    <name evidence="10" type="ORF">CPter291_0070</name>
</gene>